<proteinExistence type="predicted"/>
<accession>A0A660SE55</accession>
<reference evidence="1 2" key="1">
    <citation type="submission" date="2018-06" db="EMBL/GenBank/DDBJ databases">
        <title>Extensive metabolic versatility and redundancy in microbially diverse, dynamic hydrothermal sediments.</title>
        <authorList>
            <person name="Dombrowski N."/>
            <person name="Teske A."/>
            <person name="Baker B.J."/>
        </authorList>
    </citation>
    <scope>NUCLEOTIDE SEQUENCE [LARGE SCALE GENOMIC DNA]</scope>
    <source>
        <strain evidence="1">B10_G13</strain>
    </source>
</reference>
<dbReference type="AlphaFoldDB" id="A0A660SE55"/>
<dbReference type="EMBL" id="QNBD01000227">
    <property type="protein sequence ID" value="RKX68957.1"/>
    <property type="molecule type" value="Genomic_DNA"/>
</dbReference>
<sequence>MKKRIILVALILLLYYSGCSLFNSPSWEEVDIETQKTITKIHFVDKDVGFLVTDGGEIFKFKNGKWNELTNPDTTNSPLYDIASYNGNVYICGGDSIKAIVLKGQKDQDTISIMSEFSGNSLAGITVLDTMNIWTCGGKKVYKYNETGFAVIHSIPGWRLMKLIKIYALSQTRIFVLGEGLSDTLSYLFKCNNGEWSELSLNMNQKFYDIFFLNRSTGYIVGQQMSVFYYTGSAFAKDNSFPSYDIPFYAIHRSDINSGYIVGGIGSGLNTIIYSFDQGTWQKEEGIKNAVLKTVYSIDRNDVWTGGDNGKLFHKH</sequence>
<gene>
    <name evidence="1" type="ORF">DRP43_04930</name>
</gene>
<evidence type="ECO:0000313" key="1">
    <source>
        <dbReference type="EMBL" id="RKX68957.1"/>
    </source>
</evidence>
<organism evidence="1 2">
    <name type="scientific">candidate division TA06 bacterium</name>
    <dbReference type="NCBI Taxonomy" id="2250710"/>
    <lineage>
        <taxon>Bacteria</taxon>
        <taxon>Bacteria division TA06</taxon>
    </lineage>
</organism>
<evidence type="ECO:0008006" key="3">
    <source>
        <dbReference type="Google" id="ProtNLM"/>
    </source>
</evidence>
<comment type="caution">
    <text evidence="1">The sequence shown here is derived from an EMBL/GenBank/DDBJ whole genome shotgun (WGS) entry which is preliminary data.</text>
</comment>
<dbReference type="Proteomes" id="UP000271125">
    <property type="component" value="Unassembled WGS sequence"/>
</dbReference>
<evidence type="ECO:0000313" key="2">
    <source>
        <dbReference type="Proteomes" id="UP000271125"/>
    </source>
</evidence>
<protein>
    <recommendedName>
        <fullName evidence="3">Photosynthesis system II assembly factor Ycf48/Hcf136-like domain-containing protein</fullName>
    </recommendedName>
</protein>
<name>A0A660SE55_UNCT6</name>